<dbReference type="InterPro" id="IPR032675">
    <property type="entry name" value="LRR_dom_sf"/>
</dbReference>
<dbReference type="AlphaFoldDB" id="A0A078KYA6"/>
<dbReference type="PANTHER" id="PTHR24114">
    <property type="entry name" value="LEUCINE RICH REPEAT FAMILY PROTEIN"/>
    <property type="match status" value="1"/>
</dbReference>
<sequence length="318" mass="34661">MVYKLQRVSGRSLIPVTTLLEEIKNIPLDETSLDMRHIRLNYRFGTEWVDLLAALPDCITSLGLSFNNLDKLGSNLAASLSVIRAELTSLELYRNDLGLNTGADLKQIFAAISTSVTWLGLGQNNLGTRNGAELVAALAAIRAPLTFLDLGWNELDTKTEAELEQIFAALPTSLTSLELYYNHLGTKDGNGLAKALYALPAKLTCLNLSSNMLNLKTGDELENIIRHLPETLDELDLSDNDFSEDQIRAMLPALQASNIKTLHLGDTSKYSPSLNRELNALNGNEPLVGFLLGKLGFLNQSQGEESDNTPIVPALPSA</sequence>
<dbReference type="SUPFAM" id="SSF52047">
    <property type="entry name" value="RNI-like"/>
    <property type="match status" value="1"/>
</dbReference>
<dbReference type="Proteomes" id="UP000044071">
    <property type="component" value="Unassembled WGS sequence"/>
</dbReference>
<dbReference type="InterPro" id="IPR052394">
    <property type="entry name" value="LRR-containing"/>
</dbReference>
<dbReference type="PANTHER" id="PTHR24114:SF50">
    <property type="entry name" value="RNI-LIKE PROTEIN"/>
    <property type="match status" value="1"/>
</dbReference>
<dbReference type="OrthoDB" id="5650300at2"/>
<dbReference type="SMART" id="SM00368">
    <property type="entry name" value="LRR_RI"/>
    <property type="match status" value="4"/>
</dbReference>
<accession>A0A078KYA6</accession>
<proteinExistence type="predicted"/>
<gene>
    <name evidence="1" type="ORF">BN59_01008</name>
</gene>
<dbReference type="Gene3D" id="3.80.10.10">
    <property type="entry name" value="Ribonuclease Inhibitor"/>
    <property type="match status" value="1"/>
</dbReference>
<dbReference type="STRING" id="1034943.BN59_01008"/>
<evidence type="ECO:0000313" key="2">
    <source>
        <dbReference type="Proteomes" id="UP000044071"/>
    </source>
</evidence>
<evidence type="ECO:0000313" key="1">
    <source>
        <dbReference type="EMBL" id="CDZ76733.1"/>
    </source>
</evidence>
<organism evidence="1 2">
    <name type="scientific">Legionella massiliensis</name>
    <dbReference type="NCBI Taxonomy" id="1034943"/>
    <lineage>
        <taxon>Bacteria</taxon>
        <taxon>Pseudomonadati</taxon>
        <taxon>Pseudomonadota</taxon>
        <taxon>Gammaproteobacteria</taxon>
        <taxon>Legionellales</taxon>
        <taxon>Legionellaceae</taxon>
        <taxon>Legionella</taxon>
    </lineage>
</organism>
<protein>
    <submittedName>
        <fullName evidence="1">Ran GTPase-activating protein (RanGAP) involved in mRNA processing and transport</fullName>
    </submittedName>
</protein>
<keyword evidence="2" id="KW-1185">Reference proteome</keyword>
<dbReference type="EMBL" id="CCSB01000001">
    <property type="protein sequence ID" value="CDZ76733.1"/>
    <property type="molecule type" value="Genomic_DNA"/>
</dbReference>
<reference evidence="1 2" key="1">
    <citation type="submission" date="2014-06" db="EMBL/GenBank/DDBJ databases">
        <authorList>
            <person name="Urmite Genomes Urmite Genomes"/>
        </authorList>
    </citation>
    <scope>NUCLEOTIDE SEQUENCE [LARGE SCALE GENOMIC DNA]</scope>
</reference>
<dbReference type="RefSeq" id="WP_052403139.1">
    <property type="nucleotide sequence ID" value="NZ_CCVW01000001.1"/>
</dbReference>
<dbReference type="eggNOG" id="COG5238">
    <property type="taxonomic scope" value="Bacteria"/>
</dbReference>
<name>A0A078KYA6_9GAMM</name>